<feature type="compositionally biased region" description="Acidic residues" evidence="3">
    <location>
        <begin position="709"/>
        <end position="724"/>
    </location>
</feature>
<dbReference type="PANTHER" id="PTHR45929">
    <property type="entry name" value="JAK PATHWAY SIGNAL TRANSDUCTION ADAPTOR MOLECULE"/>
    <property type="match status" value="1"/>
</dbReference>
<gene>
    <name evidence="5" type="ORF">VTL71DRAFT_2204</name>
</gene>
<reference evidence="5 6" key="1">
    <citation type="journal article" date="2024" name="Commun. Biol.">
        <title>Comparative genomic analysis of thermophilic fungi reveals convergent evolutionary adaptations and gene losses.</title>
        <authorList>
            <person name="Steindorff A.S."/>
            <person name="Aguilar-Pontes M.V."/>
            <person name="Robinson A.J."/>
            <person name="Andreopoulos B."/>
            <person name="LaButti K."/>
            <person name="Kuo A."/>
            <person name="Mondo S."/>
            <person name="Riley R."/>
            <person name="Otillar R."/>
            <person name="Haridas S."/>
            <person name="Lipzen A."/>
            <person name="Grimwood J."/>
            <person name="Schmutz J."/>
            <person name="Clum A."/>
            <person name="Reid I.D."/>
            <person name="Moisan M.C."/>
            <person name="Butler G."/>
            <person name="Nguyen T.T.M."/>
            <person name="Dewar K."/>
            <person name="Conant G."/>
            <person name="Drula E."/>
            <person name="Henrissat B."/>
            <person name="Hansel C."/>
            <person name="Singer S."/>
            <person name="Hutchinson M.I."/>
            <person name="de Vries R.P."/>
            <person name="Natvig D.O."/>
            <person name="Powell A.J."/>
            <person name="Tsang A."/>
            <person name="Grigoriev I.V."/>
        </authorList>
    </citation>
    <scope>NUCLEOTIDE SEQUENCE [LARGE SCALE GENOMIC DNA]</scope>
    <source>
        <strain evidence="5 6">CBS 494.80</strain>
    </source>
</reference>
<feature type="compositionally biased region" description="Pro residues" evidence="3">
    <location>
        <begin position="858"/>
        <end position="874"/>
    </location>
</feature>
<evidence type="ECO:0000313" key="6">
    <source>
        <dbReference type="Proteomes" id="UP001595075"/>
    </source>
</evidence>
<dbReference type="PROSITE" id="PS50002">
    <property type="entry name" value="SH3"/>
    <property type="match status" value="1"/>
</dbReference>
<feature type="compositionally biased region" description="Acidic residues" evidence="3">
    <location>
        <begin position="414"/>
        <end position="438"/>
    </location>
</feature>
<feature type="compositionally biased region" description="Basic and acidic residues" evidence="3">
    <location>
        <begin position="695"/>
        <end position="708"/>
    </location>
</feature>
<organism evidence="5 6">
    <name type="scientific">Oculimacula yallundae</name>
    <dbReference type="NCBI Taxonomy" id="86028"/>
    <lineage>
        <taxon>Eukaryota</taxon>
        <taxon>Fungi</taxon>
        <taxon>Dikarya</taxon>
        <taxon>Ascomycota</taxon>
        <taxon>Pezizomycotina</taxon>
        <taxon>Leotiomycetes</taxon>
        <taxon>Helotiales</taxon>
        <taxon>Ploettnerulaceae</taxon>
        <taxon>Oculimacula</taxon>
    </lineage>
</organism>
<feature type="compositionally biased region" description="Polar residues" evidence="3">
    <location>
        <begin position="877"/>
        <end position="887"/>
    </location>
</feature>
<evidence type="ECO:0000256" key="1">
    <source>
        <dbReference type="ARBA" id="ARBA00022443"/>
    </source>
</evidence>
<feature type="compositionally biased region" description="Basic and acidic residues" evidence="3">
    <location>
        <begin position="292"/>
        <end position="302"/>
    </location>
</feature>
<evidence type="ECO:0000313" key="5">
    <source>
        <dbReference type="EMBL" id="KAL2066133.1"/>
    </source>
</evidence>
<sequence>MASLPFKVKAVFEYTSPHEDDLHFPNGQIITVTAVEDDDWYAGEYTDASGTTQEGIFPKNFVEKYEPTAPPRPTRAPRPKKEPEPVQESKPEIAREPSPPPPQPVHEPEPEPEQEPNEVYEAPVAREPPPSIPKPQAVSSPPPRQTEFSPPPAAAKPIPASKSAAPPPVSDKPSGGSFRDRIAAFNKAAPPPAPFKPGGLGSGSNTFIKKPFVAPPPSKNAYVPVVRDPPPQKVYKREEDPEVAAVQAEAQEQAERAGLAPTSNEGDEEEQPKPTSLKERIALLQKQQLEQASRHADAAQKKEKSKRPVKKRTESHEQIEGEEGAALERHDTEETVGKPSMDSVREEPKKRKASIQPRQSFGDGNEADMSGAGDTTEEPEEVSAGKDDSDERPRQKAPQPLARAPTAPLREPDVGEEEGASEEGEAEEEEEEEEDDIDPEVRRKEELRARMAKMSGGMGMHGMFGGGMPMPAPLPPKKKKSTGTSEKRSGEYGVDDASSPTSRAAPPVPLPGLSRVRSPEEIPRQPGQDEELTPISASRPADEVPDVEDVVPSHERSAPPPVPQHDGGAPPIPGGRPAPPPVPQDTRPITAPMSPSAGSESDDEMSSKEQPSHVPQPIETPRAPPRPVEGPGSPKSPVVRRASYFGSEPSPVSPTTPGNKRNSRLPPPIPGTAPPLQTQTRAPPPPPPGINRTLTGDRHPISPKKVPEEESEEEVTEYEGDYDTDIASAAPHKDALKAAEQDESLPIRSPPVTSPTTQPPPLPPVAAPRAIPPPLPAQPPPPPRRSVETPRAVPPPPPSAKVPAPWEQEDDEYDPYKYTAPKSAAPPGPPPPGPPPRADTEEDLYSASPPRSFASPPQDRPVPPPPSGSRPPPRQSLDVSRSQTTTRRSVELGRMSMDSGFVANDVDLAPNSFWWTQPKGIPPVFQGRRDILLDFEESTAPGHGGRTIVTKHLSVLFQDYSQTIITAEFDAQDPKDVSLEQRHDQPPSRQRQDQLEQAHEQYGRRIFEAVYSKKETVVGDGTPQGLIQELLKPFPNALLPIGTRAYGAVVYSNIANASTSQNDEIRAGDIITLRNTKFQGKHGPMHAKYSMEVGKPDHVGVVAEWDGTKKKVRAWEQGRESKKVKLESFKLDDLRSGEVKIWRVMPRAWVGWHGPN</sequence>
<feature type="domain" description="SH3" evidence="4">
    <location>
        <begin position="3"/>
        <end position="67"/>
    </location>
</feature>
<dbReference type="Pfam" id="PF07653">
    <property type="entry name" value="SH3_2"/>
    <property type="match status" value="1"/>
</dbReference>
<proteinExistence type="predicted"/>
<keyword evidence="6" id="KW-1185">Reference proteome</keyword>
<dbReference type="SMART" id="SM00326">
    <property type="entry name" value="SH3"/>
    <property type="match status" value="1"/>
</dbReference>
<dbReference type="CDD" id="cd11887">
    <property type="entry name" value="SH3_Bbc1"/>
    <property type="match status" value="1"/>
</dbReference>
<feature type="compositionally biased region" description="Basic and acidic residues" evidence="3">
    <location>
        <begin position="972"/>
        <end position="994"/>
    </location>
</feature>
<feature type="compositionally biased region" description="Low complexity" evidence="3">
    <location>
        <begin position="846"/>
        <end position="857"/>
    </location>
</feature>
<feature type="compositionally biased region" description="Low complexity" evidence="3">
    <location>
        <begin position="155"/>
        <end position="164"/>
    </location>
</feature>
<keyword evidence="1 2" id="KW-0728">SH3 domain</keyword>
<feature type="region of interest" description="Disordered" evidence="3">
    <location>
        <begin position="45"/>
        <end position="893"/>
    </location>
</feature>
<feature type="compositionally biased region" description="Pro residues" evidence="3">
    <location>
        <begin position="570"/>
        <end position="583"/>
    </location>
</feature>
<evidence type="ECO:0000256" key="2">
    <source>
        <dbReference type="PROSITE-ProRule" id="PRU00192"/>
    </source>
</evidence>
<dbReference type="InterPro" id="IPR035552">
    <property type="entry name" value="Mti1_SH3"/>
</dbReference>
<dbReference type="InterPro" id="IPR036028">
    <property type="entry name" value="SH3-like_dom_sf"/>
</dbReference>
<feature type="compositionally biased region" description="Pro residues" evidence="3">
    <location>
        <begin position="824"/>
        <end position="837"/>
    </location>
</feature>
<name>A0ABR4C887_9HELO</name>
<dbReference type="InterPro" id="IPR050670">
    <property type="entry name" value="STAM"/>
</dbReference>
<feature type="compositionally biased region" description="Basic and acidic residues" evidence="3">
    <location>
        <begin position="326"/>
        <end position="336"/>
    </location>
</feature>
<dbReference type="InterPro" id="IPR001452">
    <property type="entry name" value="SH3_domain"/>
</dbReference>
<evidence type="ECO:0000256" key="3">
    <source>
        <dbReference type="SAM" id="MobiDB-lite"/>
    </source>
</evidence>
<dbReference type="SUPFAM" id="SSF50044">
    <property type="entry name" value="SH3-domain"/>
    <property type="match status" value="1"/>
</dbReference>
<dbReference type="Pfam" id="PF25459">
    <property type="entry name" value="AIM3_BBC1_C"/>
    <property type="match status" value="1"/>
</dbReference>
<feature type="compositionally biased region" description="Basic and acidic residues" evidence="3">
    <location>
        <begin position="383"/>
        <end position="394"/>
    </location>
</feature>
<dbReference type="PANTHER" id="PTHR45929:SF6">
    <property type="entry name" value="SH3 DOMAIN PROTEIN (AFU_ORTHOLOGUE AFUA_2G10320)"/>
    <property type="match status" value="1"/>
</dbReference>
<dbReference type="Proteomes" id="UP001595075">
    <property type="component" value="Unassembled WGS sequence"/>
</dbReference>
<feature type="region of interest" description="Disordered" evidence="3">
    <location>
        <begin position="971"/>
        <end position="994"/>
    </location>
</feature>
<feature type="compositionally biased region" description="Basic and acidic residues" evidence="3">
    <location>
        <begin position="731"/>
        <end position="740"/>
    </location>
</feature>
<accession>A0ABR4C887</accession>
<feature type="compositionally biased region" description="Pro residues" evidence="3">
    <location>
        <begin position="748"/>
        <end position="784"/>
    </location>
</feature>
<protein>
    <recommendedName>
        <fullName evidence="4">SH3 domain-containing protein</fullName>
    </recommendedName>
</protein>
<dbReference type="EMBL" id="JAZHXI010000011">
    <property type="protein sequence ID" value="KAL2066133.1"/>
    <property type="molecule type" value="Genomic_DNA"/>
</dbReference>
<dbReference type="Gene3D" id="2.30.30.40">
    <property type="entry name" value="SH3 Domains"/>
    <property type="match status" value="1"/>
</dbReference>
<dbReference type="InterPro" id="IPR057402">
    <property type="entry name" value="AIM3_BBC1_C"/>
</dbReference>
<feature type="compositionally biased region" description="Basic and acidic residues" evidence="3">
    <location>
        <begin position="79"/>
        <end position="95"/>
    </location>
</feature>
<evidence type="ECO:0000259" key="4">
    <source>
        <dbReference type="PROSITE" id="PS50002"/>
    </source>
</evidence>
<feature type="compositionally biased region" description="Basic and acidic residues" evidence="3">
    <location>
        <begin position="439"/>
        <end position="449"/>
    </location>
</feature>
<feature type="compositionally biased region" description="Pro residues" evidence="3">
    <location>
        <begin position="140"/>
        <end position="154"/>
    </location>
</feature>
<feature type="compositionally biased region" description="Gly residues" evidence="3">
    <location>
        <begin position="456"/>
        <end position="468"/>
    </location>
</feature>
<comment type="caution">
    <text evidence="5">The sequence shown here is derived from an EMBL/GenBank/DDBJ whole genome shotgun (WGS) entry which is preliminary data.</text>
</comment>